<feature type="compositionally biased region" description="Basic and acidic residues" evidence="1">
    <location>
        <begin position="1"/>
        <end position="25"/>
    </location>
</feature>
<dbReference type="Proteomes" id="UP000327157">
    <property type="component" value="Chromosome 9"/>
</dbReference>
<organism evidence="2 3">
    <name type="scientific">Pyrus ussuriensis x Pyrus communis</name>
    <dbReference type="NCBI Taxonomy" id="2448454"/>
    <lineage>
        <taxon>Eukaryota</taxon>
        <taxon>Viridiplantae</taxon>
        <taxon>Streptophyta</taxon>
        <taxon>Embryophyta</taxon>
        <taxon>Tracheophyta</taxon>
        <taxon>Spermatophyta</taxon>
        <taxon>Magnoliopsida</taxon>
        <taxon>eudicotyledons</taxon>
        <taxon>Gunneridae</taxon>
        <taxon>Pentapetalae</taxon>
        <taxon>rosids</taxon>
        <taxon>fabids</taxon>
        <taxon>Rosales</taxon>
        <taxon>Rosaceae</taxon>
        <taxon>Amygdaloideae</taxon>
        <taxon>Maleae</taxon>
        <taxon>Pyrus</taxon>
    </lineage>
</organism>
<dbReference type="AlphaFoldDB" id="A0A5N5GDC2"/>
<keyword evidence="3" id="KW-1185">Reference proteome</keyword>
<reference evidence="3" key="2">
    <citation type="submission" date="2019-10" db="EMBL/GenBank/DDBJ databases">
        <title>A de novo genome assembly of a pear dwarfing rootstock.</title>
        <authorList>
            <person name="Wang F."/>
            <person name="Wang J."/>
            <person name="Li S."/>
            <person name="Zhang Y."/>
            <person name="Fang M."/>
            <person name="Ma L."/>
            <person name="Zhao Y."/>
            <person name="Jiang S."/>
        </authorList>
    </citation>
    <scope>NUCLEOTIDE SEQUENCE [LARGE SCALE GENOMIC DNA]</scope>
</reference>
<dbReference type="GO" id="GO:0016301">
    <property type="term" value="F:kinase activity"/>
    <property type="evidence" value="ECO:0007669"/>
    <property type="project" value="UniProtKB-KW"/>
</dbReference>
<sequence>MAEVQKQPELEAECKARNTPREELTSAKTARMVAAAIGGGVDGQRTSYCWSLSSICSSTTEASLRSLSSVAVEIARIKSKRISQDTQLPGSRK</sequence>
<gene>
    <name evidence="2" type="ORF">D8674_035459</name>
</gene>
<evidence type="ECO:0000313" key="3">
    <source>
        <dbReference type="Proteomes" id="UP000327157"/>
    </source>
</evidence>
<name>A0A5N5GDC2_9ROSA</name>
<evidence type="ECO:0000256" key="1">
    <source>
        <dbReference type="SAM" id="MobiDB-lite"/>
    </source>
</evidence>
<reference evidence="2 3" key="3">
    <citation type="submission" date="2019-11" db="EMBL/GenBank/DDBJ databases">
        <title>A de novo genome assembly of a pear dwarfing rootstock.</title>
        <authorList>
            <person name="Wang F."/>
            <person name="Wang J."/>
            <person name="Li S."/>
            <person name="Zhang Y."/>
            <person name="Fang M."/>
            <person name="Ma L."/>
            <person name="Zhao Y."/>
            <person name="Jiang S."/>
        </authorList>
    </citation>
    <scope>NUCLEOTIDE SEQUENCE [LARGE SCALE GENOMIC DNA]</scope>
    <source>
        <strain evidence="2">S2</strain>
        <tissue evidence="2">Leaf</tissue>
    </source>
</reference>
<accession>A0A5N5GDC2</accession>
<comment type="caution">
    <text evidence="2">The sequence shown here is derived from an EMBL/GenBank/DDBJ whole genome shotgun (WGS) entry which is preliminary data.</text>
</comment>
<dbReference type="EMBL" id="SMOL01000458">
    <property type="protein sequence ID" value="KAB2613143.1"/>
    <property type="molecule type" value="Genomic_DNA"/>
</dbReference>
<reference evidence="2 3" key="1">
    <citation type="submission" date="2019-09" db="EMBL/GenBank/DDBJ databases">
        <authorList>
            <person name="Ou C."/>
        </authorList>
    </citation>
    <scope>NUCLEOTIDE SEQUENCE [LARGE SCALE GENOMIC DNA]</scope>
    <source>
        <strain evidence="2">S2</strain>
        <tissue evidence="2">Leaf</tissue>
    </source>
</reference>
<keyword evidence="2" id="KW-0808">Transferase</keyword>
<keyword evidence="2" id="KW-0418">Kinase</keyword>
<protein>
    <submittedName>
        <fullName evidence="2">Protein kinase PINOID 2</fullName>
    </submittedName>
</protein>
<evidence type="ECO:0000313" key="2">
    <source>
        <dbReference type="EMBL" id="KAB2613143.1"/>
    </source>
</evidence>
<proteinExistence type="predicted"/>
<feature type="region of interest" description="Disordered" evidence="1">
    <location>
        <begin position="1"/>
        <end position="26"/>
    </location>
</feature>